<name>A0A9D4YX50_CHLVU</name>
<reference evidence="2" key="2">
    <citation type="submission" date="2020-11" db="EMBL/GenBank/DDBJ databases">
        <authorList>
            <person name="Cecchin M."/>
            <person name="Marcolungo L."/>
            <person name="Rossato M."/>
            <person name="Girolomoni L."/>
            <person name="Cosentino E."/>
            <person name="Cuine S."/>
            <person name="Li-Beisson Y."/>
            <person name="Delledonne M."/>
            <person name="Ballottari M."/>
        </authorList>
    </citation>
    <scope>NUCLEOTIDE SEQUENCE</scope>
    <source>
        <strain evidence="2">211/11P</strain>
        <tissue evidence="2">Whole cell</tissue>
    </source>
</reference>
<keyword evidence="3" id="KW-1185">Reference proteome</keyword>
<dbReference type="EMBL" id="SIDB01000007">
    <property type="protein sequence ID" value="KAI3430738.1"/>
    <property type="molecule type" value="Genomic_DNA"/>
</dbReference>
<evidence type="ECO:0000313" key="3">
    <source>
        <dbReference type="Proteomes" id="UP001055712"/>
    </source>
</evidence>
<evidence type="ECO:0000256" key="1">
    <source>
        <dbReference type="SAM" id="MobiDB-lite"/>
    </source>
</evidence>
<dbReference type="OrthoDB" id="513551at2759"/>
<feature type="compositionally biased region" description="Polar residues" evidence="1">
    <location>
        <begin position="41"/>
        <end position="50"/>
    </location>
</feature>
<gene>
    <name evidence="2" type="ORF">D9Q98_009151</name>
</gene>
<evidence type="ECO:0000313" key="2">
    <source>
        <dbReference type="EMBL" id="KAI3430738.1"/>
    </source>
</evidence>
<reference evidence="2" key="1">
    <citation type="journal article" date="2019" name="Plant J.">
        <title>Chlorella vulgaris genome assembly and annotation reveals the molecular basis for metabolic acclimation to high light conditions.</title>
        <authorList>
            <person name="Cecchin M."/>
            <person name="Marcolungo L."/>
            <person name="Rossato M."/>
            <person name="Girolomoni L."/>
            <person name="Cosentino E."/>
            <person name="Cuine S."/>
            <person name="Li-Beisson Y."/>
            <person name="Delledonne M."/>
            <person name="Ballottari M."/>
        </authorList>
    </citation>
    <scope>NUCLEOTIDE SEQUENCE</scope>
    <source>
        <strain evidence="2">211/11P</strain>
    </source>
</reference>
<feature type="region of interest" description="Disordered" evidence="1">
    <location>
        <begin position="1"/>
        <end position="50"/>
    </location>
</feature>
<dbReference type="Proteomes" id="UP001055712">
    <property type="component" value="Unassembled WGS sequence"/>
</dbReference>
<comment type="caution">
    <text evidence="2">The sequence shown here is derived from an EMBL/GenBank/DDBJ whole genome shotgun (WGS) entry which is preliminary data.</text>
</comment>
<proteinExistence type="predicted"/>
<dbReference type="AlphaFoldDB" id="A0A9D4YX50"/>
<protein>
    <submittedName>
        <fullName evidence="2">Uncharacterized protein</fullName>
    </submittedName>
</protein>
<organism evidence="2 3">
    <name type="scientific">Chlorella vulgaris</name>
    <name type="common">Green alga</name>
    <dbReference type="NCBI Taxonomy" id="3077"/>
    <lineage>
        <taxon>Eukaryota</taxon>
        <taxon>Viridiplantae</taxon>
        <taxon>Chlorophyta</taxon>
        <taxon>core chlorophytes</taxon>
        <taxon>Trebouxiophyceae</taxon>
        <taxon>Chlorellales</taxon>
        <taxon>Chlorellaceae</taxon>
        <taxon>Chlorella clade</taxon>
        <taxon>Chlorella</taxon>
    </lineage>
</organism>
<accession>A0A9D4YX50</accession>
<feature type="compositionally biased region" description="Low complexity" evidence="1">
    <location>
        <begin position="1"/>
        <end position="40"/>
    </location>
</feature>
<sequence>MQATCSTRAAAGSSAQAASRRSTATNSAAAPRPSFSARRSNVSSNAMAGSMSWTDVPSTYSVADSPEAMKDFATLQSMMDEIQKNIVARQDKISLLTEEVKLLRGRMGVTESRMGSRSNAWSLPSLTNGNGSSQQAGLILSQLQGAEAGAAGPSFLESLLSDKSVQSSTASYALAVAAVVFAGGVAAPVVEEKLGLGAAAYYDYIASQDLPVTLAEVDPITSAVSGGAVGVLTAQLLAEAKARRQAA</sequence>